<proteinExistence type="predicted"/>
<evidence type="ECO:0000313" key="2">
    <source>
        <dbReference type="EMBL" id="KAF2905381.1"/>
    </source>
</evidence>
<gene>
    <name evidence="2" type="ORF">ILUMI_00799</name>
</gene>
<feature type="transmembrane region" description="Helical" evidence="1">
    <location>
        <begin position="136"/>
        <end position="167"/>
    </location>
</feature>
<evidence type="ECO:0000313" key="3">
    <source>
        <dbReference type="Proteomes" id="UP000801492"/>
    </source>
</evidence>
<feature type="transmembrane region" description="Helical" evidence="1">
    <location>
        <begin position="95"/>
        <end position="116"/>
    </location>
</feature>
<keyword evidence="1" id="KW-0472">Membrane</keyword>
<dbReference type="PANTHER" id="PTHR33444">
    <property type="entry name" value="SI:DKEY-19B23.12-RELATED"/>
    <property type="match status" value="1"/>
</dbReference>
<protein>
    <submittedName>
        <fullName evidence="2">Uncharacterized protein</fullName>
    </submittedName>
</protein>
<feature type="transmembrane region" description="Helical" evidence="1">
    <location>
        <begin position="33"/>
        <end position="52"/>
    </location>
</feature>
<comment type="caution">
    <text evidence="2">The sequence shown here is derived from an EMBL/GenBank/DDBJ whole genome shotgun (WGS) entry which is preliminary data.</text>
</comment>
<dbReference type="AlphaFoldDB" id="A0A8K0DJI1"/>
<keyword evidence="1" id="KW-0812">Transmembrane</keyword>
<accession>A0A8K0DJI1</accession>
<dbReference type="PANTHER" id="PTHR33444:SF2">
    <property type="entry name" value="MARVEL DOMAIN-CONTAINING PROTEIN"/>
    <property type="match status" value="1"/>
</dbReference>
<reference evidence="2" key="1">
    <citation type="submission" date="2019-08" db="EMBL/GenBank/DDBJ databases">
        <title>The genome of the North American firefly Photinus pyralis.</title>
        <authorList>
            <consortium name="Photinus pyralis genome working group"/>
            <person name="Fallon T.R."/>
            <person name="Sander Lower S.E."/>
            <person name="Weng J.-K."/>
        </authorList>
    </citation>
    <scope>NUCLEOTIDE SEQUENCE</scope>
    <source>
        <strain evidence="2">TRF0915ILg1</strain>
        <tissue evidence="2">Whole body</tissue>
    </source>
</reference>
<sequence length="170" mass="19525">MDVERQGSTRNKDDFSFQGVKDHLKEKVHHPSVSATLIVFLILNLIMLIVGFMHVNNCPIKKVIPIYLIVAGCVGIVSKLLPFLNRKFQLKMLTFTIYALYIFEFVWMLLGSYWVYSLGKPNFDPSHPPYCNKTAYYLAFWLLTVNWVFIAITLILTCCAAICIAVVNRK</sequence>
<keyword evidence="3" id="KW-1185">Reference proteome</keyword>
<dbReference type="EMBL" id="VTPC01000552">
    <property type="protein sequence ID" value="KAF2905381.1"/>
    <property type="molecule type" value="Genomic_DNA"/>
</dbReference>
<dbReference type="InterPro" id="IPR040350">
    <property type="entry name" value="TMEM272"/>
</dbReference>
<dbReference type="OrthoDB" id="6157510at2759"/>
<name>A0A8K0DJI1_IGNLU</name>
<feature type="transmembrane region" description="Helical" evidence="1">
    <location>
        <begin position="64"/>
        <end position="83"/>
    </location>
</feature>
<dbReference type="Proteomes" id="UP000801492">
    <property type="component" value="Unassembled WGS sequence"/>
</dbReference>
<organism evidence="2 3">
    <name type="scientific">Ignelater luminosus</name>
    <name type="common">Cucubano</name>
    <name type="synonym">Pyrophorus luminosus</name>
    <dbReference type="NCBI Taxonomy" id="2038154"/>
    <lineage>
        <taxon>Eukaryota</taxon>
        <taxon>Metazoa</taxon>
        <taxon>Ecdysozoa</taxon>
        <taxon>Arthropoda</taxon>
        <taxon>Hexapoda</taxon>
        <taxon>Insecta</taxon>
        <taxon>Pterygota</taxon>
        <taxon>Neoptera</taxon>
        <taxon>Endopterygota</taxon>
        <taxon>Coleoptera</taxon>
        <taxon>Polyphaga</taxon>
        <taxon>Elateriformia</taxon>
        <taxon>Elateroidea</taxon>
        <taxon>Elateridae</taxon>
        <taxon>Agrypninae</taxon>
        <taxon>Pyrophorini</taxon>
        <taxon>Ignelater</taxon>
    </lineage>
</organism>
<keyword evidence="1" id="KW-1133">Transmembrane helix</keyword>
<evidence type="ECO:0000256" key="1">
    <source>
        <dbReference type="SAM" id="Phobius"/>
    </source>
</evidence>